<feature type="compositionally biased region" description="Pro residues" evidence="2">
    <location>
        <begin position="173"/>
        <end position="186"/>
    </location>
</feature>
<feature type="signal peptide" evidence="3">
    <location>
        <begin position="1"/>
        <end position="20"/>
    </location>
</feature>
<dbReference type="InterPro" id="IPR002048">
    <property type="entry name" value="EF_hand_dom"/>
</dbReference>
<feature type="compositionally biased region" description="Basic and acidic residues" evidence="2">
    <location>
        <begin position="762"/>
        <end position="834"/>
    </location>
</feature>
<reference evidence="5" key="1">
    <citation type="submission" date="2023-06" db="EMBL/GenBank/DDBJ databases">
        <title>Genomic analysis of the entomopathogenic nematode Steinernema hermaphroditum.</title>
        <authorList>
            <person name="Schwarz E.M."/>
            <person name="Heppert J.K."/>
            <person name="Baniya A."/>
            <person name="Schwartz H.T."/>
            <person name="Tan C.-H."/>
            <person name="Antoshechkin I."/>
            <person name="Sternberg P.W."/>
            <person name="Goodrich-Blair H."/>
            <person name="Dillman A.R."/>
        </authorList>
    </citation>
    <scope>NUCLEOTIDE SEQUENCE</scope>
    <source>
        <strain evidence="5">PS9179</strain>
        <tissue evidence="5">Whole animal</tissue>
    </source>
</reference>
<evidence type="ECO:0000259" key="4">
    <source>
        <dbReference type="PROSITE" id="PS50222"/>
    </source>
</evidence>
<feature type="compositionally biased region" description="Acidic residues" evidence="2">
    <location>
        <begin position="707"/>
        <end position="717"/>
    </location>
</feature>
<dbReference type="InterPro" id="IPR018247">
    <property type="entry name" value="EF_Hand_1_Ca_BS"/>
</dbReference>
<dbReference type="PANTHER" id="PTHR43670">
    <property type="entry name" value="HEAT SHOCK PROTEIN 26"/>
    <property type="match status" value="1"/>
</dbReference>
<dbReference type="InterPro" id="IPR011992">
    <property type="entry name" value="EF-hand-dom_pair"/>
</dbReference>
<feature type="domain" description="EF-hand" evidence="4">
    <location>
        <begin position="388"/>
        <end position="423"/>
    </location>
</feature>
<keyword evidence="1" id="KW-0106">Calcium</keyword>
<accession>A0AA39I793</accession>
<dbReference type="Pfam" id="PF13202">
    <property type="entry name" value="EF-hand_5"/>
    <property type="match status" value="2"/>
</dbReference>
<feature type="chain" id="PRO_5041313701" description="EF-hand domain-containing protein" evidence="3">
    <location>
        <begin position="21"/>
        <end position="864"/>
    </location>
</feature>
<feature type="region of interest" description="Disordered" evidence="2">
    <location>
        <begin position="645"/>
        <end position="864"/>
    </location>
</feature>
<dbReference type="PROSITE" id="PS00018">
    <property type="entry name" value="EF_HAND_1"/>
    <property type="match status" value="4"/>
</dbReference>
<evidence type="ECO:0000256" key="1">
    <source>
        <dbReference type="ARBA" id="ARBA00022837"/>
    </source>
</evidence>
<protein>
    <recommendedName>
        <fullName evidence="4">EF-hand domain-containing protein</fullName>
    </recommendedName>
</protein>
<feature type="domain" description="EF-hand" evidence="4">
    <location>
        <begin position="493"/>
        <end position="528"/>
    </location>
</feature>
<dbReference type="SUPFAM" id="SSF47473">
    <property type="entry name" value="EF-hand"/>
    <property type="match status" value="3"/>
</dbReference>
<feature type="compositionally biased region" description="Acidic residues" evidence="2">
    <location>
        <begin position="739"/>
        <end position="748"/>
    </location>
</feature>
<feature type="compositionally biased region" description="Low complexity" evidence="2">
    <location>
        <begin position="718"/>
        <end position="727"/>
    </location>
</feature>
<feature type="compositionally biased region" description="Low complexity" evidence="2">
    <location>
        <begin position="842"/>
        <end position="852"/>
    </location>
</feature>
<sequence>MGRRNAFCVLLATIFASTLAAPFVHRDVRQVQQGRQFAMGFGPQQQQAQLLPQQFASPTQQFTQGAQQGPFFAQNGQAFVPQNFNGFTQQVPLQQQQFVPQQFSGQGSPQAPFFAQQPFFPNQQQFQPQFSQIQQAPPPQLAPAQPAPERSPPRHKQPAKTAVDDSLATTTEAPPPPTPRIVPPPVDKNVDLDGDGALSLAEVQYAAFVHHGLSSSVVENLFNEVDKNKDGYLTSIEFNDIRPLVLAKAENAALRYMQSVDVDHNGLLSLKEAQAYILKEYGIGHRDVERVWLLVVPSTDIEMDATNFSKLRRRIRGMTIRLARQIMKNADKNEDGHIELKEAQMIAFEQEGIGAADVVEILASVDDNNDGELNAPEFADFERIVRARAVDTSRKALKVVDTDGSGTLTMDEAKRIAFDHYGFDERTLGPFFAQADENEDGELDAVEFAGFRSVIRSKAVRNAVEVLPEVDTDGDGVVSNLEAEAKARREDDMDPKETFNLFNVADQDKSGTLDKVELADFIRLVRLSAIKFATDHFKEFDTNKDKRVTVDELEALIEAKYHVDPAITRQYFDKVDVDSSADLNPGEIVDFRHEIRKYVADRDAQAAMEAQQRREMELEEERMRKEAEEQERAEQIALMRKTMMEEMKSREQKSKEAKEAKEAAEEETPKADEPEQKSEEVEQKVTEKPKVRAKKPKTTTPKPKSEETEEPETEEPTTEATEAPTEQTTEKAEEATSVAEEETTEAAEDILGTTVSTSTTQKESKEFEEVDDKPKSEEKTNATASAEEKEEKMEEDGKVAKKETEKKEEKKEEEKKEEVKEKAKEKEATPKSSEKEEEEVTVETTEAPTTTAKPKKAKATTKKN</sequence>
<keyword evidence="6" id="KW-1185">Reference proteome</keyword>
<dbReference type="Gene3D" id="1.10.238.10">
    <property type="entry name" value="EF-hand"/>
    <property type="match status" value="5"/>
</dbReference>
<evidence type="ECO:0000313" key="6">
    <source>
        <dbReference type="Proteomes" id="UP001175271"/>
    </source>
</evidence>
<organism evidence="5 6">
    <name type="scientific">Steinernema hermaphroditum</name>
    <dbReference type="NCBI Taxonomy" id="289476"/>
    <lineage>
        <taxon>Eukaryota</taxon>
        <taxon>Metazoa</taxon>
        <taxon>Ecdysozoa</taxon>
        <taxon>Nematoda</taxon>
        <taxon>Chromadorea</taxon>
        <taxon>Rhabditida</taxon>
        <taxon>Tylenchina</taxon>
        <taxon>Panagrolaimomorpha</taxon>
        <taxon>Strongyloidoidea</taxon>
        <taxon>Steinernematidae</taxon>
        <taxon>Steinernema</taxon>
    </lineage>
</organism>
<feature type="domain" description="EF-hand" evidence="4">
    <location>
        <begin position="537"/>
        <end position="563"/>
    </location>
</feature>
<keyword evidence="3" id="KW-0732">Signal</keyword>
<feature type="compositionally biased region" description="Pro residues" evidence="2">
    <location>
        <begin position="136"/>
        <end position="150"/>
    </location>
</feature>
<name>A0AA39I793_9BILA</name>
<proteinExistence type="predicted"/>
<dbReference type="GO" id="GO:0034605">
    <property type="term" value="P:cellular response to heat"/>
    <property type="evidence" value="ECO:0007669"/>
    <property type="project" value="TreeGrafter"/>
</dbReference>
<gene>
    <name evidence="5" type="ORF">QR680_013347</name>
</gene>
<dbReference type="SMART" id="SM00054">
    <property type="entry name" value="EFh"/>
    <property type="match status" value="9"/>
</dbReference>
<feature type="region of interest" description="Disordered" evidence="2">
    <location>
        <begin position="127"/>
        <end position="190"/>
    </location>
</feature>
<feature type="compositionally biased region" description="Basic residues" evidence="2">
    <location>
        <begin position="853"/>
        <end position="864"/>
    </location>
</feature>
<evidence type="ECO:0000313" key="5">
    <source>
        <dbReference type="EMBL" id="KAK0418049.1"/>
    </source>
</evidence>
<dbReference type="AlphaFoldDB" id="A0AA39I793"/>
<feature type="domain" description="EF-hand" evidence="4">
    <location>
        <begin position="213"/>
        <end position="248"/>
    </location>
</feature>
<feature type="compositionally biased region" description="Basic and acidic residues" evidence="2">
    <location>
        <begin position="645"/>
        <end position="690"/>
    </location>
</feature>
<feature type="compositionally biased region" description="Basic and acidic residues" evidence="2">
    <location>
        <begin position="611"/>
        <end position="632"/>
    </location>
</feature>
<dbReference type="EMBL" id="JAUCMV010000002">
    <property type="protein sequence ID" value="KAK0418049.1"/>
    <property type="molecule type" value="Genomic_DNA"/>
</dbReference>
<dbReference type="PANTHER" id="PTHR43670:SF114">
    <property type="entry name" value="OS05G0592000 PROTEIN"/>
    <property type="match status" value="1"/>
</dbReference>
<dbReference type="GO" id="GO:0005509">
    <property type="term" value="F:calcium ion binding"/>
    <property type="evidence" value="ECO:0007669"/>
    <property type="project" value="InterPro"/>
</dbReference>
<dbReference type="PROSITE" id="PS50222">
    <property type="entry name" value="EF_HAND_2"/>
    <property type="match status" value="4"/>
</dbReference>
<evidence type="ECO:0000256" key="2">
    <source>
        <dbReference type="SAM" id="MobiDB-lite"/>
    </source>
</evidence>
<comment type="caution">
    <text evidence="5">The sequence shown here is derived from an EMBL/GenBank/DDBJ whole genome shotgun (WGS) entry which is preliminary data.</text>
</comment>
<dbReference type="Proteomes" id="UP001175271">
    <property type="component" value="Unassembled WGS sequence"/>
</dbReference>
<feature type="region of interest" description="Disordered" evidence="2">
    <location>
        <begin position="607"/>
        <end position="632"/>
    </location>
</feature>
<evidence type="ECO:0000256" key="3">
    <source>
        <dbReference type="SAM" id="SignalP"/>
    </source>
</evidence>